<dbReference type="PANTHER" id="PTHR10342:SF274">
    <property type="entry name" value="ARYLSULFATASE B"/>
    <property type="match status" value="1"/>
</dbReference>
<comment type="caution">
    <text evidence="8">The sequence shown here is derived from an EMBL/GenBank/DDBJ whole genome shotgun (WGS) entry which is preliminary data.</text>
</comment>
<evidence type="ECO:0000256" key="1">
    <source>
        <dbReference type="ARBA" id="ARBA00001913"/>
    </source>
</evidence>
<organism evidence="8 9">
    <name type="scientific">Clavelina lepadiformis</name>
    <name type="common">Light-bulb sea squirt</name>
    <name type="synonym">Ascidia lepadiformis</name>
    <dbReference type="NCBI Taxonomy" id="159417"/>
    <lineage>
        <taxon>Eukaryota</taxon>
        <taxon>Metazoa</taxon>
        <taxon>Chordata</taxon>
        <taxon>Tunicata</taxon>
        <taxon>Ascidiacea</taxon>
        <taxon>Aplousobranchia</taxon>
        <taxon>Clavelinidae</taxon>
        <taxon>Clavelina</taxon>
    </lineage>
</organism>
<comment type="similarity">
    <text evidence="2">Belongs to the sulfatase family.</text>
</comment>
<gene>
    <name evidence="8" type="ORF">CVLEPA_LOCUS7010</name>
</gene>
<feature type="domain" description="Sulfatase N-terminal" evidence="7">
    <location>
        <begin position="24"/>
        <end position="347"/>
    </location>
</feature>
<dbReference type="CDD" id="cd16029">
    <property type="entry name" value="4-S"/>
    <property type="match status" value="1"/>
</dbReference>
<evidence type="ECO:0000256" key="3">
    <source>
        <dbReference type="ARBA" id="ARBA00022723"/>
    </source>
</evidence>
<evidence type="ECO:0000259" key="7">
    <source>
        <dbReference type="Pfam" id="PF00884"/>
    </source>
</evidence>
<dbReference type="Gene3D" id="3.30.1120.10">
    <property type="match status" value="1"/>
</dbReference>
<dbReference type="InterPro" id="IPR047115">
    <property type="entry name" value="ARSB"/>
</dbReference>
<evidence type="ECO:0000313" key="9">
    <source>
        <dbReference type="Proteomes" id="UP001642483"/>
    </source>
</evidence>
<dbReference type="InterPro" id="IPR017850">
    <property type="entry name" value="Alkaline_phosphatase_core_sf"/>
</dbReference>
<dbReference type="Proteomes" id="UP001642483">
    <property type="component" value="Unassembled WGS sequence"/>
</dbReference>
<sequence length="510" mass="58180">MKGVPLVLKTLVFLVMHSNASRKPHIVYILADDLGFNDVGYHAREHESLAYTPFIDRLAGEGVRLENYYVQPICSPTRGQLLSGRYQIHTGMQHEVIHRPQPRGLPLDNILLPEQLRQCGYKTHMLGKWHLGFYKDEYLPWKRGFDTYFGYLVGAEDYYTKVACMKKTHRESCGVSMVDSQFGDTNSTWGEYSADLYVRKAREIFQNHDPDKPMFLYLALQHVHAPIQVPSKYLTRVPRFRHKKKDKIRRTYLAMVSALDEMVKNITTALKEANLWDDTLLVFSTDNGGRPDRGGNNWPLRGAKNSLWEGGIRGIGFVHGNLIEQKPNITRDLIHVSDWLPTLMTAARCKLASGTPSLDGVDQWNTISKGLPGKRTEILHNIDPLFEKISKPELRSGFDTSVHAAIRSGKWKLITGKAGYDNSWFPPPESTKCCRMKPNEPTADKPIRLFNIVEDPYEENDLSESYPQMVDLLLEKLAEYNATAVPVIFPKMDRKAYPGSRGGFWGPWKN</sequence>
<dbReference type="Gene3D" id="3.40.720.10">
    <property type="entry name" value="Alkaline Phosphatase, subunit A"/>
    <property type="match status" value="1"/>
</dbReference>
<reference evidence="8 9" key="1">
    <citation type="submission" date="2024-02" db="EMBL/GenBank/DDBJ databases">
        <authorList>
            <person name="Daric V."/>
            <person name="Darras S."/>
        </authorList>
    </citation>
    <scope>NUCLEOTIDE SEQUENCE [LARGE SCALE GENOMIC DNA]</scope>
</reference>
<dbReference type="InterPro" id="IPR000917">
    <property type="entry name" value="Sulfatase_N"/>
</dbReference>
<protein>
    <recommendedName>
        <fullName evidence="7">Sulfatase N-terminal domain-containing protein</fullName>
    </recommendedName>
</protein>
<evidence type="ECO:0000256" key="4">
    <source>
        <dbReference type="ARBA" id="ARBA00022837"/>
    </source>
</evidence>
<comment type="cofactor">
    <cofactor evidence="1">
        <name>Ca(2+)</name>
        <dbReference type="ChEBI" id="CHEBI:29108"/>
    </cofactor>
</comment>
<feature type="chain" id="PRO_5047164118" description="Sulfatase N-terminal domain-containing protein" evidence="6">
    <location>
        <begin position="21"/>
        <end position="510"/>
    </location>
</feature>
<name>A0ABP0FD65_CLALP</name>
<keyword evidence="3" id="KW-0479">Metal-binding</keyword>
<evidence type="ECO:0000256" key="6">
    <source>
        <dbReference type="SAM" id="SignalP"/>
    </source>
</evidence>
<accession>A0ABP0FD65</accession>
<keyword evidence="9" id="KW-1185">Reference proteome</keyword>
<keyword evidence="4" id="KW-0106">Calcium</keyword>
<keyword evidence="5" id="KW-0325">Glycoprotein</keyword>
<evidence type="ECO:0000256" key="5">
    <source>
        <dbReference type="ARBA" id="ARBA00023180"/>
    </source>
</evidence>
<evidence type="ECO:0000313" key="8">
    <source>
        <dbReference type="EMBL" id="CAK8677652.1"/>
    </source>
</evidence>
<feature type="signal peptide" evidence="6">
    <location>
        <begin position="1"/>
        <end position="20"/>
    </location>
</feature>
<evidence type="ECO:0000256" key="2">
    <source>
        <dbReference type="ARBA" id="ARBA00008779"/>
    </source>
</evidence>
<dbReference type="Pfam" id="PF00884">
    <property type="entry name" value="Sulfatase"/>
    <property type="match status" value="1"/>
</dbReference>
<dbReference type="EMBL" id="CAWYQH010000046">
    <property type="protein sequence ID" value="CAK8677652.1"/>
    <property type="molecule type" value="Genomic_DNA"/>
</dbReference>
<dbReference type="PANTHER" id="PTHR10342">
    <property type="entry name" value="ARYLSULFATASE"/>
    <property type="match status" value="1"/>
</dbReference>
<proteinExistence type="inferred from homology"/>
<dbReference type="SUPFAM" id="SSF53649">
    <property type="entry name" value="Alkaline phosphatase-like"/>
    <property type="match status" value="1"/>
</dbReference>
<keyword evidence="6" id="KW-0732">Signal</keyword>